<dbReference type="SUPFAM" id="SSF56204">
    <property type="entry name" value="Hect, E3 ligase catalytic domain"/>
    <property type="match status" value="1"/>
</dbReference>
<comment type="catalytic activity">
    <reaction evidence="1">
        <text>S-ubiquitinyl-[E2 ubiquitin-conjugating enzyme]-L-cysteine + [acceptor protein]-L-lysine = [E2 ubiquitin-conjugating enzyme]-L-cysteine + N(6)-ubiquitinyl-[acceptor protein]-L-lysine.</text>
        <dbReference type="EC" id="2.3.2.26"/>
    </reaction>
</comment>
<dbReference type="Gene3D" id="3.30.2160.10">
    <property type="entry name" value="Hect, E3 ligase catalytic domain"/>
    <property type="match status" value="1"/>
</dbReference>
<dbReference type="Proteomes" id="UP001470230">
    <property type="component" value="Unassembled WGS sequence"/>
</dbReference>
<feature type="active site" description="Glycyl thioester intermediate" evidence="5">
    <location>
        <position position="662"/>
    </location>
</feature>
<dbReference type="PANTHER" id="PTHR45700">
    <property type="entry name" value="UBIQUITIN-PROTEIN LIGASE E3C"/>
    <property type="match status" value="1"/>
</dbReference>
<dbReference type="Pfam" id="PF00632">
    <property type="entry name" value="HECT"/>
    <property type="match status" value="1"/>
</dbReference>
<evidence type="ECO:0000313" key="8">
    <source>
        <dbReference type="Proteomes" id="UP001470230"/>
    </source>
</evidence>
<evidence type="ECO:0000259" key="6">
    <source>
        <dbReference type="PROSITE" id="PS50237"/>
    </source>
</evidence>
<evidence type="ECO:0000313" key="7">
    <source>
        <dbReference type="EMBL" id="KAK8896159.1"/>
    </source>
</evidence>
<evidence type="ECO:0000256" key="5">
    <source>
        <dbReference type="PROSITE-ProRule" id="PRU00104"/>
    </source>
</evidence>
<feature type="domain" description="HECT" evidence="6">
    <location>
        <begin position="370"/>
        <end position="694"/>
    </location>
</feature>
<dbReference type="PANTHER" id="PTHR45700:SF8">
    <property type="entry name" value="HECT-TYPE E3 UBIQUITIN TRANSFERASE"/>
    <property type="match status" value="1"/>
</dbReference>
<evidence type="ECO:0000256" key="3">
    <source>
        <dbReference type="ARBA" id="ARBA00022679"/>
    </source>
</evidence>
<keyword evidence="8" id="KW-1185">Reference proteome</keyword>
<organism evidence="7 8">
    <name type="scientific">Tritrichomonas musculus</name>
    <dbReference type="NCBI Taxonomy" id="1915356"/>
    <lineage>
        <taxon>Eukaryota</taxon>
        <taxon>Metamonada</taxon>
        <taxon>Parabasalia</taxon>
        <taxon>Tritrichomonadida</taxon>
        <taxon>Tritrichomonadidae</taxon>
        <taxon>Tritrichomonas</taxon>
    </lineage>
</organism>
<dbReference type="InterPro" id="IPR035983">
    <property type="entry name" value="Hect_E3_ubiquitin_ligase"/>
</dbReference>
<keyword evidence="7" id="KW-0436">Ligase</keyword>
<dbReference type="Pfam" id="PF16558">
    <property type="entry name" value="AZUL"/>
    <property type="match status" value="1"/>
</dbReference>
<dbReference type="SMART" id="SM00119">
    <property type="entry name" value="HECTc"/>
    <property type="match status" value="1"/>
</dbReference>
<evidence type="ECO:0000256" key="2">
    <source>
        <dbReference type="ARBA" id="ARBA00012485"/>
    </source>
</evidence>
<name>A0ABR2KYF7_9EUKA</name>
<dbReference type="Gene3D" id="6.10.130.10">
    <property type="entry name" value="Ubiquitin-protein ligase E3A, N-terminal zinc-binding domain (AZUL)"/>
    <property type="match status" value="1"/>
</dbReference>
<keyword evidence="3" id="KW-0808">Transferase</keyword>
<proteinExistence type="predicted"/>
<gene>
    <name evidence="7" type="ORF">M9Y10_014053</name>
</gene>
<evidence type="ECO:0000256" key="1">
    <source>
        <dbReference type="ARBA" id="ARBA00000885"/>
    </source>
</evidence>
<protein>
    <recommendedName>
        <fullName evidence="2">HECT-type E3 ubiquitin transferase</fullName>
        <ecNumber evidence="2">2.3.2.26</ecNumber>
    </recommendedName>
</protein>
<keyword evidence="4 5" id="KW-0833">Ubl conjugation pathway</keyword>
<sequence length="694" mass="80911">MSDENPLFRVYLKQLTSGCQAAVCNNSHCKSSPLFINTDIPNDENNPLARQVAAKLAVDKRSICPNMPPILYRPELFQYVKGFQEFSIAFITNQPINNYIAFVENFFDNLDAFAFCYYDNPDKDLSRFNFQLNDEMLSDFYDATFRRREEIKVLLPKFESLVLKLSKSQYYSSLYHLRSIIIALSFGSFNIFPNFKNTFLQLLNHINGLNEKCTENIAANLCRLPKFLRRTLATAETNLSLFCLNPKLMISISSNSELKIILYYIRFLFHCSEMMPVPIPISEFSNEPFSNLLRPSVEFQAFFSNQVNFLIFPMVLTLSFKDQIRQHEFTAIQILSENQAIQTNLSDNLRIKVSRKNIVSDTVRQLSNKDDRELKKHLYVEFEGENGVDAGGVSREFIYLATHALFSPDYGMFDLYENRFYWFSLNYEYVDERYFKTLGILVGIAIYNSIILPIRFPIYLYKKLLGKAKCDLNELREFKKDVADNLEKLMKMDDVSQADVTFSIDFQRFGKNETVDLIENGRNIVVTNQTVKEYVKKYIDWTLNVSIEKPYKKFEEGFMLVCKARSLEFLYPEELDILVSGSNVIHWEELKGSTKYQDGYDRQSPTIVMFWEVFDELNEDERKKLLLFTCGTDRVPIDGLKGLNFVIQRTTCIDKLPIAHTCSRTLSLPDYKNIDKVRRNMHFCLYNCEGFDLA</sequence>
<accession>A0ABR2KYF7</accession>
<dbReference type="CDD" id="cd00078">
    <property type="entry name" value="HECTc"/>
    <property type="match status" value="1"/>
</dbReference>
<dbReference type="PROSITE" id="PS50237">
    <property type="entry name" value="HECT"/>
    <property type="match status" value="1"/>
</dbReference>
<reference evidence="7 8" key="1">
    <citation type="submission" date="2024-04" db="EMBL/GenBank/DDBJ databases">
        <title>Tritrichomonas musculus Genome.</title>
        <authorList>
            <person name="Alves-Ferreira E."/>
            <person name="Grigg M."/>
            <person name="Lorenzi H."/>
            <person name="Galac M."/>
        </authorList>
    </citation>
    <scope>NUCLEOTIDE SEQUENCE [LARGE SCALE GENOMIC DNA]</scope>
    <source>
        <strain evidence="7 8">EAF2021</strain>
    </source>
</reference>
<dbReference type="Gene3D" id="3.30.2410.10">
    <property type="entry name" value="Hect, E3 ligase catalytic domain"/>
    <property type="match status" value="1"/>
</dbReference>
<dbReference type="InterPro" id="IPR044611">
    <property type="entry name" value="E3A/B/C-like"/>
</dbReference>
<dbReference type="GO" id="GO:0016874">
    <property type="term" value="F:ligase activity"/>
    <property type="evidence" value="ECO:0007669"/>
    <property type="project" value="UniProtKB-KW"/>
</dbReference>
<comment type="caution">
    <text evidence="7">The sequence shown here is derived from an EMBL/GenBank/DDBJ whole genome shotgun (WGS) entry which is preliminary data.</text>
</comment>
<dbReference type="InterPro" id="IPR032353">
    <property type="entry name" value="AZUL"/>
</dbReference>
<evidence type="ECO:0000256" key="4">
    <source>
        <dbReference type="ARBA" id="ARBA00022786"/>
    </source>
</evidence>
<dbReference type="InterPro" id="IPR042556">
    <property type="entry name" value="AZUL_sf"/>
</dbReference>
<dbReference type="InterPro" id="IPR000569">
    <property type="entry name" value="HECT_dom"/>
</dbReference>
<dbReference type="Gene3D" id="3.90.1750.10">
    <property type="entry name" value="Hect, E3 ligase catalytic domains"/>
    <property type="match status" value="1"/>
</dbReference>
<dbReference type="EC" id="2.3.2.26" evidence="2"/>
<dbReference type="EMBL" id="JAPFFF010000002">
    <property type="protein sequence ID" value="KAK8896159.1"/>
    <property type="molecule type" value="Genomic_DNA"/>
</dbReference>